<gene>
    <name evidence="1" type="primary">CDC48</name>
    <name evidence="1" type="ORF">SNEC2469_LOCUS21818</name>
</gene>
<dbReference type="EMBL" id="CAJNJA010038960">
    <property type="protein sequence ID" value="CAE7752190.1"/>
    <property type="molecule type" value="Genomic_DNA"/>
</dbReference>
<dbReference type="Proteomes" id="UP000601435">
    <property type="component" value="Unassembled WGS sequence"/>
</dbReference>
<accession>A0A812XSZ1</accession>
<dbReference type="OrthoDB" id="10341441at2759"/>
<sequence length="85" mass="8757">MGFASDAQSEALNEFRRGLGISDLQVAINKASGPTPPGCAVCEACLTCWSRCAPSPADAVPRSDVGQLRALLESAVERANGPALL</sequence>
<keyword evidence="2" id="KW-1185">Reference proteome</keyword>
<comment type="caution">
    <text evidence="1">The sequence shown here is derived from an EMBL/GenBank/DDBJ whole genome shotgun (WGS) entry which is preliminary data.</text>
</comment>
<evidence type="ECO:0000313" key="2">
    <source>
        <dbReference type="Proteomes" id="UP000601435"/>
    </source>
</evidence>
<organism evidence="1 2">
    <name type="scientific">Symbiodinium necroappetens</name>
    <dbReference type="NCBI Taxonomy" id="1628268"/>
    <lineage>
        <taxon>Eukaryota</taxon>
        <taxon>Sar</taxon>
        <taxon>Alveolata</taxon>
        <taxon>Dinophyceae</taxon>
        <taxon>Suessiales</taxon>
        <taxon>Symbiodiniaceae</taxon>
        <taxon>Symbiodinium</taxon>
    </lineage>
</organism>
<feature type="non-terminal residue" evidence="1">
    <location>
        <position position="85"/>
    </location>
</feature>
<name>A0A812XSZ1_9DINO</name>
<reference evidence="1" key="1">
    <citation type="submission" date="2021-02" db="EMBL/GenBank/DDBJ databases">
        <authorList>
            <person name="Dougan E. K."/>
            <person name="Rhodes N."/>
            <person name="Thang M."/>
            <person name="Chan C."/>
        </authorList>
    </citation>
    <scope>NUCLEOTIDE SEQUENCE</scope>
</reference>
<proteinExistence type="predicted"/>
<dbReference type="AlphaFoldDB" id="A0A812XSZ1"/>
<evidence type="ECO:0000313" key="1">
    <source>
        <dbReference type="EMBL" id="CAE7752190.1"/>
    </source>
</evidence>
<protein>
    <submittedName>
        <fullName evidence="1">CDC48 protein</fullName>
    </submittedName>
</protein>